<dbReference type="AlphaFoldDB" id="A0A0E9V6Q4"/>
<name>A0A0E9V6Q4_ANGAN</name>
<dbReference type="EMBL" id="GBXM01040107">
    <property type="protein sequence ID" value="JAH68470.1"/>
    <property type="molecule type" value="Transcribed_RNA"/>
</dbReference>
<dbReference type="EMBL" id="GBXM01034891">
    <property type="protein sequence ID" value="JAH73686.1"/>
    <property type="molecule type" value="Transcribed_RNA"/>
</dbReference>
<accession>A0A0E9V6Q4</accession>
<reference evidence="1" key="1">
    <citation type="submission" date="2014-11" db="EMBL/GenBank/DDBJ databases">
        <authorList>
            <person name="Amaro Gonzalez C."/>
        </authorList>
    </citation>
    <scope>NUCLEOTIDE SEQUENCE</scope>
</reference>
<proteinExistence type="predicted"/>
<evidence type="ECO:0000313" key="1">
    <source>
        <dbReference type="EMBL" id="JAH73686.1"/>
    </source>
</evidence>
<sequence length="37" mass="4564">MEIMKPVYGIFRRTINVTILSYHRLPADSFRFTFRMR</sequence>
<protein>
    <submittedName>
        <fullName evidence="1">Uncharacterized protein</fullName>
    </submittedName>
</protein>
<reference evidence="1" key="2">
    <citation type="journal article" date="2015" name="Fish Shellfish Immunol.">
        <title>Early steps in the European eel (Anguilla anguilla)-Vibrio vulnificus interaction in the gills: Role of the RtxA13 toxin.</title>
        <authorList>
            <person name="Callol A."/>
            <person name="Pajuelo D."/>
            <person name="Ebbesson L."/>
            <person name="Teles M."/>
            <person name="MacKenzie S."/>
            <person name="Amaro C."/>
        </authorList>
    </citation>
    <scope>NUCLEOTIDE SEQUENCE</scope>
</reference>
<organism evidence="1">
    <name type="scientific">Anguilla anguilla</name>
    <name type="common">European freshwater eel</name>
    <name type="synonym">Muraena anguilla</name>
    <dbReference type="NCBI Taxonomy" id="7936"/>
    <lineage>
        <taxon>Eukaryota</taxon>
        <taxon>Metazoa</taxon>
        <taxon>Chordata</taxon>
        <taxon>Craniata</taxon>
        <taxon>Vertebrata</taxon>
        <taxon>Euteleostomi</taxon>
        <taxon>Actinopterygii</taxon>
        <taxon>Neopterygii</taxon>
        <taxon>Teleostei</taxon>
        <taxon>Anguilliformes</taxon>
        <taxon>Anguillidae</taxon>
        <taxon>Anguilla</taxon>
    </lineage>
</organism>